<dbReference type="EMBL" id="GL871188">
    <property type="protein sequence ID" value="EGC32528.1"/>
    <property type="molecule type" value="Genomic_DNA"/>
</dbReference>
<proteinExistence type="predicted"/>
<dbReference type="Gene3D" id="3.30.530.20">
    <property type="match status" value="2"/>
</dbReference>
<dbReference type="Proteomes" id="UP000001064">
    <property type="component" value="Unassembled WGS sequence"/>
</dbReference>
<name>F0ZU58_DICPU</name>
<organism evidence="7 8">
    <name type="scientific">Dictyostelium purpureum</name>
    <name type="common">Slime mold</name>
    <dbReference type="NCBI Taxonomy" id="5786"/>
    <lineage>
        <taxon>Eukaryota</taxon>
        <taxon>Amoebozoa</taxon>
        <taxon>Evosea</taxon>
        <taxon>Eumycetozoa</taxon>
        <taxon>Dictyostelia</taxon>
        <taxon>Dictyosteliales</taxon>
        <taxon>Dictyosteliaceae</taxon>
        <taxon>Dictyostelium</taxon>
    </lineage>
</organism>
<dbReference type="AlphaFoldDB" id="F0ZU58"/>
<dbReference type="CDD" id="cd22117">
    <property type="entry name" value="F-box_FBXL4"/>
    <property type="match status" value="1"/>
</dbReference>
<feature type="domain" description="F-box" evidence="5">
    <location>
        <begin position="651"/>
        <end position="697"/>
    </location>
</feature>
<dbReference type="Pfam" id="PF00400">
    <property type="entry name" value="WD40"/>
    <property type="match status" value="2"/>
</dbReference>
<evidence type="ECO:0000256" key="2">
    <source>
        <dbReference type="ARBA" id="ARBA00022737"/>
    </source>
</evidence>
<dbReference type="CDD" id="cd00177">
    <property type="entry name" value="START"/>
    <property type="match status" value="1"/>
</dbReference>
<dbReference type="PROSITE" id="PS50294">
    <property type="entry name" value="WD_REPEATS_REGION"/>
    <property type="match status" value="2"/>
</dbReference>
<dbReference type="InterPro" id="IPR019775">
    <property type="entry name" value="WD40_repeat_CS"/>
</dbReference>
<evidence type="ECO:0000256" key="1">
    <source>
        <dbReference type="ARBA" id="ARBA00022574"/>
    </source>
</evidence>
<evidence type="ECO:0000313" key="8">
    <source>
        <dbReference type="Proteomes" id="UP000001064"/>
    </source>
</evidence>
<dbReference type="Gene3D" id="1.20.1280.50">
    <property type="match status" value="1"/>
</dbReference>
<dbReference type="InterPro" id="IPR001680">
    <property type="entry name" value="WD40_rpt"/>
</dbReference>
<evidence type="ECO:0000313" key="7">
    <source>
        <dbReference type="EMBL" id="EGC32528.1"/>
    </source>
</evidence>
<gene>
    <name evidence="7" type="ORF">DICPUDRAFT_38281</name>
</gene>
<reference evidence="8" key="1">
    <citation type="journal article" date="2011" name="Genome Biol.">
        <title>Comparative genomics of the social amoebae Dictyostelium discoideum and Dictyostelium purpureum.</title>
        <authorList>
            <consortium name="US DOE Joint Genome Institute (JGI-PGF)"/>
            <person name="Sucgang R."/>
            <person name="Kuo A."/>
            <person name="Tian X."/>
            <person name="Salerno W."/>
            <person name="Parikh A."/>
            <person name="Feasley C.L."/>
            <person name="Dalin E."/>
            <person name="Tu H."/>
            <person name="Huang E."/>
            <person name="Barry K."/>
            <person name="Lindquist E."/>
            <person name="Shapiro H."/>
            <person name="Bruce D."/>
            <person name="Schmutz J."/>
            <person name="Salamov A."/>
            <person name="Fey P."/>
            <person name="Gaudet P."/>
            <person name="Anjard C."/>
            <person name="Babu M.M."/>
            <person name="Basu S."/>
            <person name="Bushmanova Y."/>
            <person name="van der Wel H."/>
            <person name="Katoh-Kurasawa M."/>
            <person name="Dinh C."/>
            <person name="Coutinho P.M."/>
            <person name="Saito T."/>
            <person name="Elias M."/>
            <person name="Schaap P."/>
            <person name="Kay R.R."/>
            <person name="Henrissat B."/>
            <person name="Eichinger L."/>
            <person name="Rivero F."/>
            <person name="Putnam N.H."/>
            <person name="West C.M."/>
            <person name="Loomis W.F."/>
            <person name="Chisholm R.L."/>
            <person name="Shaulsky G."/>
            <person name="Strassmann J.E."/>
            <person name="Queller D.C."/>
            <person name="Kuspa A."/>
            <person name="Grigoriev I.V."/>
        </authorList>
    </citation>
    <scope>NUCLEOTIDE SEQUENCE [LARGE SCALE GENOMIC DNA]</scope>
    <source>
        <strain evidence="8">QSDP1</strain>
    </source>
</reference>
<dbReference type="PROSITE" id="PS50848">
    <property type="entry name" value="START"/>
    <property type="match status" value="1"/>
</dbReference>
<dbReference type="VEuPathDB" id="AmoebaDB:DICPUDRAFT_38281"/>
<accession>F0ZU58</accession>
<keyword evidence="1 3" id="KW-0853">WD repeat</keyword>
<feature type="region of interest" description="Disordered" evidence="4">
    <location>
        <begin position="763"/>
        <end position="790"/>
    </location>
</feature>
<evidence type="ECO:0000256" key="3">
    <source>
        <dbReference type="PROSITE-ProRule" id="PRU00221"/>
    </source>
</evidence>
<dbReference type="PROSITE" id="PS00678">
    <property type="entry name" value="WD_REPEATS_1"/>
    <property type="match status" value="1"/>
</dbReference>
<dbReference type="PROSITE" id="PS50082">
    <property type="entry name" value="WD_REPEATS_2"/>
    <property type="match status" value="2"/>
</dbReference>
<dbReference type="SMART" id="SM00256">
    <property type="entry name" value="FBOX"/>
    <property type="match status" value="1"/>
</dbReference>
<dbReference type="InParanoid" id="F0ZU58"/>
<dbReference type="InterPro" id="IPR015943">
    <property type="entry name" value="WD40/YVTN_repeat-like_dom_sf"/>
</dbReference>
<dbReference type="FunCoup" id="F0ZU58">
    <property type="interactions" value="373"/>
</dbReference>
<feature type="repeat" description="WD" evidence="3">
    <location>
        <begin position="837"/>
        <end position="876"/>
    </location>
</feature>
<protein>
    <recommendedName>
        <fullName evidence="9">F-box domain-containing protein</fullName>
    </recommendedName>
</protein>
<dbReference type="SUPFAM" id="SSF55961">
    <property type="entry name" value="Bet v1-like"/>
    <property type="match status" value="2"/>
</dbReference>
<feature type="compositionally biased region" description="Low complexity" evidence="4">
    <location>
        <begin position="724"/>
        <end position="736"/>
    </location>
</feature>
<dbReference type="InterPro" id="IPR036322">
    <property type="entry name" value="WD40_repeat_dom_sf"/>
</dbReference>
<dbReference type="SUPFAM" id="SSF81383">
    <property type="entry name" value="F-box domain"/>
    <property type="match status" value="1"/>
</dbReference>
<dbReference type="Pfam" id="PF12937">
    <property type="entry name" value="F-box-like"/>
    <property type="match status" value="1"/>
</dbReference>
<feature type="repeat" description="WD" evidence="3">
    <location>
        <begin position="1012"/>
        <end position="1052"/>
    </location>
</feature>
<dbReference type="OMA" id="KSWNIAT"/>
<dbReference type="STRING" id="5786.F0ZU58"/>
<keyword evidence="2" id="KW-0677">Repeat</keyword>
<dbReference type="Pfam" id="PF01852">
    <property type="entry name" value="START"/>
    <property type="match status" value="1"/>
</dbReference>
<feature type="region of interest" description="Disordered" evidence="4">
    <location>
        <begin position="722"/>
        <end position="745"/>
    </location>
</feature>
<dbReference type="eggNOG" id="KOG0274">
    <property type="taxonomic scope" value="Eukaryota"/>
</dbReference>
<feature type="domain" description="START" evidence="6">
    <location>
        <begin position="1"/>
        <end position="147"/>
    </location>
</feature>
<dbReference type="SUPFAM" id="SSF50978">
    <property type="entry name" value="WD40 repeat-like"/>
    <property type="match status" value="1"/>
</dbReference>
<dbReference type="GeneID" id="10508792"/>
<sequence>MQYINGLDLVESVHKEVKYLIESTTINWTDLGEYEECTVQSFENPTEEGLIFKCVGEIDTSPELPLNVLYNANLQKTWDCLCIESKKIEQLDSCNTVDFYTFASPLGGIPRSFVFLRHFDIDYENKAAYCVIRSIHHESIENPEYMKPSGWQFLEVTPNRTRITLVAQISDLMIAPYLRVNSVDLKRLYRNTGIQITNTLPYLIKYIKNVYEKEKENHINGYNHSMEIPKSISEIRNDRMIAKQIEQLAEELEYLDIDDGMIDIYKRPTSIFKETGKTIGEIEDKPALNGWNIYRKFNDLSFYYKDYDEDNIDFVCSGSIFIDASSEVISSFIFSDYSCKLDQWTSGMTTLKQIDNVTSLERMQFRSILNPKEELKTILVKQVNHLPKGIVFLGYRSLLKPRMSEKFFWYYPSGYYICPQERGCIVRILLRFRMFLPTFLYKVFPKKKILYIISEKTRATIESIKTYSINPSYTINYNKIFPHWNNYEKFSELAEMFSNCHLYPPNNNNINPTSPKKISGLPLPPPSPYENEKKRKFRDNGINSTSITVPTQFCFSTSPPNESNTHHSSDGTGSAFQPNATICTGSTSLTSIHSDSCMSIDKIEYLRFSQDWENFITKRPFVLLMESGIHLNKPQKKVPKQTLTNENLKTDSLFGHLPYEIILFVFSFMDAQYLLRMAQTCKYFNLICSDDNVWKELYTKKFNRNSSDSLFKWSSIEDKNLEKSNNNNMDDLSSNGDMEDIQTSIDSKDSTCNNCNGCIPSSTSSIDQPQLQPQPQLQTQLQPQLQQQPQLQPQQVNKIALPIVNQLKDNNYWRNMFKEKEVVSKNWKTGNGRTSQLRGHKAKITCLQLAPDQFLTSSKDKEFKSWNIATKQCEGSTRNSSAVISFEKDNASKLSTEIFPYCVYTHGFIRLGCSNGTIQFYNLATKEVEREQRFIYVSDGFIFNNRDVFSWENNTVKLYDQDTEQQLISYQAEGTKIKQCKLGKFRNYYFIGCTDKSLKLWDTDSNKITQVFNGHKGAINCIDFLGDYQVLTGSSDRTINFWDFRNNQVPIYSIKSHTSKVKAFSMYNNSRMCSGDENSIFLWDLNGPPTLLSTIKNLSPVECLSMDGETMMAGFSNGGVTYYDFNSH</sequence>
<dbReference type="InterPro" id="IPR023393">
    <property type="entry name" value="START-like_dom_sf"/>
</dbReference>
<dbReference type="OrthoDB" id="20669at2759"/>
<evidence type="ECO:0000259" key="5">
    <source>
        <dbReference type="PROSITE" id="PS50181"/>
    </source>
</evidence>
<evidence type="ECO:0000256" key="4">
    <source>
        <dbReference type="SAM" id="MobiDB-lite"/>
    </source>
</evidence>
<dbReference type="InterPro" id="IPR036047">
    <property type="entry name" value="F-box-like_dom_sf"/>
</dbReference>
<dbReference type="RefSeq" id="XP_003290940.1">
    <property type="nucleotide sequence ID" value="XM_003290892.1"/>
</dbReference>
<dbReference type="PROSITE" id="PS50181">
    <property type="entry name" value="FBOX"/>
    <property type="match status" value="1"/>
</dbReference>
<feature type="compositionally biased region" description="Low complexity" evidence="4">
    <location>
        <begin position="768"/>
        <end position="790"/>
    </location>
</feature>
<dbReference type="Gene3D" id="2.130.10.10">
    <property type="entry name" value="YVTN repeat-like/Quinoprotein amine dehydrogenase"/>
    <property type="match status" value="2"/>
</dbReference>
<dbReference type="GO" id="GO:0008289">
    <property type="term" value="F:lipid binding"/>
    <property type="evidence" value="ECO:0007669"/>
    <property type="project" value="InterPro"/>
</dbReference>
<dbReference type="SMART" id="SM00320">
    <property type="entry name" value="WD40"/>
    <property type="match status" value="5"/>
</dbReference>
<evidence type="ECO:0008006" key="9">
    <source>
        <dbReference type="Google" id="ProtNLM"/>
    </source>
</evidence>
<dbReference type="KEGG" id="dpp:DICPUDRAFT_38281"/>
<dbReference type="PANTHER" id="PTHR10971">
    <property type="entry name" value="MRNA EXPORT FACTOR AND BUB3"/>
    <property type="match status" value="1"/>
</dbReference>
<dbReference type="InterPro" id="IPR002913">
    <property type="entry name" value="START_lipid-bd_dom"/>
</dbReference>
<dbReference type="InterPro" id="IPR001810">
    <property type="entry name" value="F-box_dom"/>
</dbReference>
<dbReference type="FunFam" id="3.30.530.20:FF:000132">
    <property type="entry name" value="F-box/WD repeat-containing protein A-like protein"/>
    <property type="match status" value="1"/>
</dbReference>
<evidence type="ECO:0000259" key="6">
    <source>
        <dbReference type="PROSITE" id="PS50848"/>
    </source>
</evidence>
<keyword evidence="8" id="KW-1185">Reference proteome</keyword>